<dbReference type="RefSeq" id="WP_049426953.1">
    <property type="nucleotide sequence ID" value="NZ_CP154630.1"/>
</dbReference>
<dbReference type="AlphaFoldDB" id="A0A2J0SRU8"/>
<dbReference type="OrthoDB" id="1409169at2"/>
<evidence type="ECO:0000313" key="3">
    <source>
        <dbReference type="Proteomes" id="UP000822271"/>
    </source>
</evidence>
<proteinExistence type="predicted"/>
<protein>
    <submittedName>
        <fullName evidence="2">Calcium-binding protein</fullName>
    </submittedName>
</protein>
<name>A0A2J0SRU8_STEMA</name>
<dbReference type="Proteomes" id="UP000822271">
    <property type="component" value="Unassembled WGS sequence"/>
</dbReference>
<reference evidence="2" key="1">
    <citation type="submission" date="2018-09" db="EMBL/GenBank/DDBJ databases">
        <authorList>
            <person name="Groschel M."/>
            <person name="Kohl T."/>
            <person name="Conchillo-Sole O."/>
            <person name="Mamat U."/>
            <person name="Yero D."/>
            <person name="Niemann S."/>
            <person name="Daura X."/>
            <person name="Gibert I."/>
        </authorList>
    </citation>
    <scope>NUCLEOTIDE SEQUENCE</scope>
    <source>
        <strain evidence="2">OG156</strain>
    </source>
</reference>
<comment type="caution">
    <text evidence="2">The sequence shown here is derived from an EMBL/GenBank/DDBJ whole genome shotgun (WGS) entry which is preliminary data.</text>
</comment>
<organism evidence="2 3">
    <name type="scientific">Stenotrophomonas maltophilia</name>
    <name type="common">Pseudomonas maltophilia</name>
    <name type="synonym">Xanthomonas maltophilia</name>
    <dbReference type="NCBI Taxonomy" id="40324"/>
    <lineage>
        <taxon>Bacteria</taxon>
        <taxon>Pseudomonadati</taxon>
        <taxon>Pseudomonadota</taxon>
        <taxon>Gammaproteobacteria</taxon>
        <taxon>Lysobacterales</taxon>
        <taxon>Lysobacteraceae</taxon>
        <taxon>Stenotrophomonas</taxon>
        <taxon>Stenotrophomonas maltophilia group</taxon>
    </lineage>
</organism>
<evidence type="ECO:0000313" key="2">
    <source>
        <dbReference type="EMBL" id="MBA0313530.1"/>
    </source>
</evidence>
<keyword evidence="1" id="KW-0732">Signal</keyword>
<feature type="chain" id="PRO_5043156207" evidence="1">
    <location>
        <begin position="24"/>
        <end position="273"/>
    </location>
</feature>
<evidence type="ECO:0000256" key="1">
    <source>
        <dbReference type="SAM" id="SignalP"/>
    </source>
</evidence>
<dbReference type="EMBL" id="RAUE01000040">
    <property type="protein sequence ID" value="MBA0313530.1"/>
    <property type="molecule type" value="Genomic_DNA"/>
</dbReference>
<gene>
    <name evidence="2" type="ORF">D7Y33_21370</name>
</gene>
<sequence length="273" mass="30055">MHSIFRWTSALLLALGMALNVHADDTAAQIRQHAGEHRLLILGEFHGTRETPLLVRELMEAYAADGTPVRLALELPTDENAALATYLVSSGTAKARAALRGTPYWSVRSRMHDGRRSKDMLDLIEAARALRTRGRDVQVFGFDRVLPAETAGSGARDRAMAQEVRVRAQALPNNARLLVLTGNVHGMRTQPKMIAYPPMTALLNDLELYNVRIEARGGEGWGCAAPGRCEARQLPGHAGTSPRVDTGADRSYDLRVWLPRFSVARLLDSDSVW</sequence>
<accession>A0A2J0SRU8</accession>
<dbReference type="SUPFAM" id="SSF159501">
    <property type="entry name" value="EreA/ChaN-like"/>
    <property type="match status" value="1"/>
</dbReference>
<reference evidence="2" key="2">
    <citation type="journal article" date="2020" name="Front. Microbiol.">
        <title>Genetic Variants of the DSF Quorum Sensing System in Stenotrophomonas maltophilia Influence Virulence and Resistance Phenotypes Among Genotypically Diverse Clinical Isolates.</title>
        <authorList>
            <person name="Yero D."/>
            <person name="Huedo P."/>
            <person name="Conchillo-Sole O."/>
            <person name="Martinez-Servat S."/>
            <person name="Mamat U."/>
            <person name="Coves X."/>
            <person name="Llanas F."/>
            <person name="Roca I."/>
            <person name="Vila J."/>
            <person name="Schaible U.E."/>
            <person name="Daura X."/>
            <person name="Gibert I."/>
        </authorList>
    </citation>
    <scope>NUCLEOTIDE SEQUENCE</scope>
    <source>
        <strain evidence="2">OG156</strain>
    </source>
</reference>
<feature type="signal peptide" evidence="1">
    <location>
        <begin position="1"/>
        <end position="23"/>
    </location>
</feature>